<feature type="compositionally biased region" description="Low complexity" evidence="7">
    <location>
        <begin position="680"/>
        <end position="706"/>
    </location>
</feature>
<evidence type="ECO:0000256" key="3">
    <source>
        <dbReference type="ARBA" id="ARBA00022692"/>
    </source>
</evidence>
<organism evidence="8 9">
    <name type="scientific">Astrephomene gubernaculifera</name>
    <dbReference type="NCBI Taxonomy" id="47775"/>
    <lineage>
        <taxon>Eukaryota</taxon>
        <taxon>Viridiplantae</taxon>
        <taxon>Chlorophyta</taxon>
        <taxon>core chlorophytes</taxon>
        <taxon>Chlorophyceae</taxon>
        <taxon>CS clade</taxon>
        <taxon>Chlamydomonadales</taxon>
        <taxon>Astrephomenaceae</taxon>
        <taxon>Astrephomene</taxon>
    </lineage>
</organism>
<feature type="transmembrane region" description="Helical" evidence="6">
    <location>
        <begin position="128"/>
        <end position="150"/>
    </location>
</feature>
<dbReference type="InterPro" id="IPR002528">
    <property type="entry name" value="MATE_fam"/>
</dbReference>
<keyword evidence="9" id="KW-1185">Reference proteome</keyword>
<keyword evidence="3 6" id="KW-0812">Transmembrane</keyword>
<comment type="similarity">
    <text evidence="2 6">Belongs to the multi antimicrobial extrusion (MATE) (TC 2.A.66.1) family.</text>
</comment>
<evidence type="ECO:0000313" key="8">
    <source>
        <dbReference type="EMBL" id="GFR41653.1"/>
    </source>
</evidence>
<dbReference type="InterPro" id="IPR044644">
    <property type="entry name" value="DinF-like"/>
</dbReference>
<dbReference type="GO" id="GO:0016020">
    <property type="term" value="C:membrane"/>
    <property type="evidence" value="ECO:0007669"/>
    <property type="project" value="UniProtKB-SubCell"/>
</dbReference>
<feature type="transmembrane region" description="Helical" evidence="6">
    <location>
        <begin position="171"/>
        <end position="197"/>
    </location>
</feature>
<accession>A0AAD3DHH8</accession>
<feature type="compositionally biased region" description="Low complexity" evidence="7">
    <location>
        <begin position="588"/>
        <end position="601"/>
    </location>
</feature>
<dbReference type="EMBL" id="BMAR01000002">
    <property type="protein sequence ID" value="GFR41653.1"/>
    <property type="molecule type" value="Genomic_DNA"/>
</dbReference>
<reference evidence="8 9" key="1">
    <citation type="journal article" date="2021" name="Sci. Rep.">
        <title>Genome sequencing of the multicellular alga Astrephomene provides insights into convergent evolution of germ-soma differentiation.</title>
        <authorList>
            <person name="Yamashita S."/>
            <person name="Yamamoto K."/>
            <person name="Matsuzaki R."/>
            <person name="Suzuki S."/>
            <person name="Yamaguchi H."/>
            <person name="Hirooka S."/>
            <person name="Minakuchi Y."/>
            <person name="Miyagishima S."/>
            <person name="Kawachi M."/>
            <person name="Toyoda A."/>
            <person name="Nozaki H."/>
        </authorList>
    </citation>
    <scope>NUCLEOTIDE SEQUENCE [LARGE SCALE GENOMIC DNA]</scope>
    <source>
        <strain evidence="8 9">NIES-4017</strain>
    </source>
</reference>
<dbReference type="Proteomes" id="UP001054857">
    <property type="component" value="Unassembled WGS sequence"/>
</dbReference>
<feature type="transmembrane region" description="Helical" evidence="6">
    <location>
        <begin position="242"/>
        <end position="263"/>
    </location>
</feature>
<dbReference type="AlphaFoldDB" id="A0AAD3DHH8"/>
<feature type="compositionally biased region" description="Low complexity" evidence="7">
    <location>
        <begin position="521"/>
        <end position="548"/>
    </location>
</feature>
<feature type="region of interest" description="Disordered" evidence="7">
    <location>
        <begin position="521"/>
        <end position="601"/>
    </location>
</feature>
<dbReference type="Pfam" id="PF01554">
    <property type="entry name" value="MatE"/>
    <property type="match status" value="2"/>
</dbReference>
<evidence type="ECO:0000256" key="4">
    <source>
        <dbReference type="ARBA" id="ARBA00022989"/>
    </source>
</evidence>
<name>A0AAD3DHH8_9CHLO</name>
<feature type="compositionally biased region" description="Polar residues" evidence="7">
    <location>
        <begin position="558"/>
        <end position="569"/>
    </location>
</feature>
<dbReference type="PANTHER" id="PTHR42893">
    <property type="entry name" value="PROTEIN DETOXIFICATION 44, CHLOROPLASTIC-RELATED"/>
    <property type="match status" value="1"/>
</dbReference>
<feature type="transmembrane region" description="Helical" evidence="6">
    <location>
        <begin position="269"/>
        <end position="291"/>
    </location>
</feature>
<feature type="transmembrane region" description="Helical" evidence="6">
    <location>
        <begin position="217"/>
        <end position="235"/>
    </location>
</feature>
<proteinExistence type="inferred from homology"/>
<feature type="transmembrane region" description="Helical" evidence="6">
    <location>
        <begin position="423"/>
        <end position="448"/>
    </location>
</feature>
<evidence type="ECO:0000256" key="1">
    <source>
        <dbReference type="ARBA" id="ARBA00004141"/>
    </source>
</evidence>
<evidence type="ECO:0000256" key="5">
    <source>
        <dbReference type="ARBA" id="ARBA00023136"/>
    </source>
</evidence>
<protein>
    <recommendedName>
        <fullName evidence="6">Protein DETOXIFICATION</fullName>
    </recommendedName>
    <alternativeName>
        <fullName evidence="6">Multidrug and toxic compound extrusion protein</fullName>
    </alternativeName>
</protein>
<feature type="transmembrane region" description="Helical" evidence="6">
    <location>
        <begin position="91"/>
        <end position="108"/>
    </location>
</feature>
<keyword evidence="5 6" id="KW-0472">Membrane</keyword>
<comment type="caution">
    <text evidence="8">The sequence shown here is derived from an EMBL/GenBank/DDBJ whole genome shotgun (WGS) entry which is preliminary data.</text>
</comment>
<keyword evidence="4 6" id="KW-1133">Transmembrane helix</keyword>
<dbReference type="GO" id="GO:0042910">
    <property type="term" value="F:xenobiotic transmembrane transporter activity"/>
    <property type="evidence" value="ECO:0007669"/>
    <property type="project" value="InterPro"/>
</dbReference>
<dbReference type="PANTHER" id="PTHR42893:SF46">
    <property type="entry name" value="PROTEIN DETOXIFICATION 44, CHLOROPLASTIC"/>
    <property type="match status" value="1"/>
</dbReference>
<evidence type="ECO:0000256" key="7">
    <source>
        <dbReference type="SAM" id="MobiDB-lite"/>
    </source>
</evidence>
<feature type="compositionally biased region" description="Pro residues" evidence="7">
    <location>
        <begin position="667"/>
        <end position="679"/>
    </location>
</feature>
<dbReference type="NCBIfam" id="TIGR00797">
    <property type="entry name" value="matE"/>
    <property type="match status" value="1"/>
</dbReference>
<evidence type="ECO:0000256" key="6">
    <source>
        <dbReference type="RuleBase" id="RU004914"/>
    </source>
</evidence>
<feature type="transmembrane region" description="Helical" evidence="6">
    <location>
        <begin position="389"/>
        <end position="411"/>
    </location>
</feature>
<gene>
    <name evidence="8" type="ORF">Agub_g2395</name>
</gene>
<evidence type="ECO:0000256" key="2">
    <source>
        <dbReference type="ARBA" id="ARBA00010199"/>
    </source>
</evidence>
<comment type="caution">
    <text evidence="6">Lacks conserved residue(s) required for the propagation of feature annotation.</text>
</comment>
<evidence type="ECO:0000313" key="9">
    <source>
        <dbReference type="Proteomes" id="UP001054857"/>
    </source>
</evidence>
<dbReference type="GO" id="GO:0015297">
    <property type="term" value="F:antiporter activity"/>
    <property type="evidence" value="ECO:0007669"/>
    <property type="project" value="InterPro"/>
</dbReference>
<comment type="subcellular location">
    <subcellularLocation>
        <location evidence="1">Membrane</location>
        <topology evidence="1">Multi-pass membrane protein</topology>
    </subcellularLocation>
</comment>
<feature type="region of interest" description="Disordered" evidence="7">
    <location>
        <begin position="665"/>
        <end position="706"/>
    </location>
</feature>
<sequence>MNTCQRICSASQQARLARPLPCVRLPCVDRVCGARPPLISRGLFLRQHHIRGAVLQASSAAAAALQDEQSVVGRIKRRLTKALCSEHDKEIFAVAIPAFIGLALEPLVNAVNAGLVGHLGTQQLSAVSIGSIALNAAIFLFSFLLFLTVPEVAAAVVKNDEEEVSRVTAQSLWVAAGCGCITAAAVGLNAANIVAALRPPEAVVAAMATQYIQIRSLGIPAALLGFVATGVFRGFKDTRTPLAGTAASVALSLCSHLLLLNVLHMGVLGAALASTAASLASSALLVGALIARRKVRPRHLTDPPPLRAVLPLLQRGFMLGAKNMVTFGMILFASTLCARRGSAFQASFEVLRQLWMITMPFFECASVAAQALCATALGQQDVRTAALLLRRLLVLGTCVGGCAGAVVWLLHPALIAVFTRDTAVVQLVMSALPLICIFFAIDAAGSIMDGSLLAAKQSTYMSAVQIAGSVVQYFALLYIASSGNVGTFSVWAVIKVMPVFRLFGGGWRNFVSARSAYLEPNTANSCNSSSSETNDSYSIDNSSTSTTSANAPIGHAGSSDSSSHITQNGVEAYHQQHPHQQQRMTHGSAPSSSAPAPATAAPTIPVPTAAAAAATAAATAAAADAAAAAVAAAAASAAMCSGGDGAVGEVEMAVAAALVDTGVMTSAPPPSPPPLPSSPLPAASPQSSASSAAGAAGVGASAAPAG</sequence>